<keyword evidence="1 10" id="KW-0540">Nuclease</keyword>
<feature type="binding site" evidence="10">
    <location>
        <position position="269"/>
    </location>
    <ligand>
        <name>Mn(2+)</name>
        <dbReference type="ChEBI" id="CHEBI:29035"/>
    </ligand>
</feature>
<name>A0A2M8QA05_9CHLR</name>
<dbReference type="AlphaFoldDB" id="A0A2M8QA05"/>
<proteinExistence type="inferred from homology"/>
<comment type="subunit">
    <text evidence="9 10">Homodimer, forms a heterotetramer with a Cas2 homodimer.</text>
</comment>
<keyword evidence="5 10" id="KW-0460">Magnesium</keyword>
<dbReference type="PANTHER" id="PTHR34353:SF2">
    <property type="entry name" value="CRISPR-ASSOCIATED ENDONUCLEASE CAS1 1"/>
    <property type="match status" value="1"/>
</dbReference>
<dbReference type="InterPro" id="IPR042211">
    <property type="entry name" value="CRISPR-assoc_Cas1_N"/>
</dbReference>
<evidence type="ECO:0000256" key="3">
    <source>
        <dbReference type="ARBA" id="ARBA00022759"/>
    </source>
</evidence>
<keyword evidence="8 10" id="KW-0464">Manganese</keyword>
<keyword evidence="6 10" id="KW-0051">Antiviral defense</keyword>
<sequence length="371" mass="40959">MPSPLTRVFPLQTLIVEDFGAFIGKHSERLRITLKGEVKAETPLVYLRQVIVKSRGVSISSDAILACAERGIAMHFVSGVGAQAGASLYTAGLGGTVLTRRAQLLAYTDLRALMLSVAIARAKIGNQAGLLQYHARSRKVSAPHRAAELRVLAHEVLDYDAELEALLVRACHPAQPVTRDKPDLPAVNDRYPIDRVRHALLSIEGRAAQKYWAGIKLLLPTELGWEGRRTRHARDPFNSALNYGYAILSRQIEQALVLAGLDPFAGFLHADRPGKPSLTLDLIEEFRQAVVDRVVIGMIGKGMALTTRADGLLDDNSRRIIAEKVIERIEHGAERYAGKRRTLREIIQTQARHMAAYLRGDRAEYTGFVAK</sequence>
<dbReference type="GO" id="GO:0046872">
    <property type="term" value="F:metal ion binding"/>
    <property type="evidence" value="ECO:0007669"/>
    <property type="project" value="UniProtKB-UniRule"/>
</dbReference>
<feature type="binding site" evidence="10">
    <location>
        <position position="284"/>
    </location>
    <ligand>
        <name>Mn(2+)</name>
        <dbReference type="ChEBI" id="CHEBI:29035"/>
    </ligand>
</feature>
<dbReference type="GO" id="GO:0004519">
    <property type="term" value="F:endonuclease activity"/>
    <property type="evidence" value="ECO:0007669"/>
    <property type="project" value="UniProtKB-UniRule"/>
</dbReference>
<reference evidence="11 12" key="1">
    <citation type="submission" date="2017-11" db="EMBL/GenBank/DDBJ databases">
        <title>Evolution of Phototrophy in the Chloroflexi Phylum Driven by Horizontal Gene Transfer.</title>
        <authorList>
            <person name="Ward L.M."/>
            <person name="Hemp J."/>
            <person name="Shih P.M."/>
            <person name="Mcglynn S.E."/>
            <person name="Fischer W."/>
        </authorList>
    </citation>
    <scope>NUCLEOTIDE SEQUENCE [LARGE SCALE GENOMIC DNA]</scope>
    <source>
        <strain evidence="11">JP3_7</strain>
    </source>
</reference>
<evidence type="ECO:0000256" key="10">
    <source>
        <dbReference type="HAMAP-Rule" id="MF_01470"/>
    </source>
</evidence>
<accession>A0A2M8QA05</accession>
<dbReference type="GO" id="GO:0043571">
    <property type="term" value="P:maintenance of CRISPR repeat elements"/>
    <property type="evidence" value="ECO:0007669"/>
    <property type="project" value="UniProtKB-UniRule"/>
</dbReference>
<dbReference type="PANTHER" id="PTHR34353">
    <property type="entry name" value="CRISPR-ASSOCIATED ENDONUCLEASE CAS1 1"/>
    <property type="match status" value="1"/>
</dbReference>
<dbReference type="GO" id="GO:0016787">
    <property type="term" value="F:hydrolase activity"/>
    <property type="evidence" value="ECO:0007669"/>
    <property type="project" value="UniProtKB-KW"/>
</dbReference>
<dbReference type="EC" id="3.1.-.-" evidence="10"/>
<comment type="caution">
    <text evidence="11">The sequence shown here is derived from an EMBL/GenBank/DDBJ whole genome shotgun (WGS) entry which is preliminary data.</text>
</comment>
<organism evidence="11 12">
    <name type="scientific">Candidatus Thermofonsia Clade 3 bacterium</name>
    <dbReference type="NCBI Taxonomy" id="2364212"/>
    <lineage>
        <taxon>Bacteria</taxon>
        <taxon>Bacillati</taxon>
        <taxon>Chloroflexota</taxon>
        <taxon>Candidatus Thermofontia</taxon>
        <taxon>Candidatus Thermofonsia Clade 3</taxon>
    </lineage>
</organism>
<comment type="similarity">
    <text evidence="10">Belongs to the CRISPR-associated endonuclease Cas1 family.</text>
</comment>
<evidence type="ECO:0000256" key="7">
    <source>
        <dbReference type="ARBA" id="ARBA00023125"/>
    </source>
</evidence>
<evidence type="ECO:0000256" key="1">
    <source>
        <dbReference type="ARBA" id="ARBA00022722"/>
    </source>
</evidence>
<evidence type="ECO:0000256" key="8">
    <source>
        <dbReference type="ARBA" id="ARBA00023211"/>
    </source>
</evidence>
<dbReference type="InterPro" id="IPR002729">
    <property type="entry name" value="CRISPR-assoc_Cas1"/>
</dbReference>
<keyword evidence="7 10" id="KW-0238">DNA-binding</keyword>
<dbReference type="NCBIfam" id="TIGR00287">
    <property type="entry name" value="cas1"/>
    <property type="match status" value="1"/>
</dbReference>
<comment type="function">
    <text evidence="10">CRISPR (clustered regularly interspaced short palindromic repeat), is an adaptive immune system that provides protection against mobile genetic elements (viruses, transposable elements and conjugative plasmids). CRISPR clusters contain spacers, sequences complementary to antecedent mobile elements, and target invading nucleic acids. CRISPR clusters are transcribed and processed into CRISPR RNA (crRNA). Acts as a dsDNA endonuclease. Involved in the integration of spacer DNA into the CRISPR cassette.</text>
</comment>
<dbReference type="GO" id="GO:0003677">
    <property type="term" value="F:DNA binding"/>
    <property type="evidence" value="ECO:0007669"/>
    <property type="project" value="UniProtKB-KW"/>
</dbReference>
<keyword evidence="2 10" id="KW-0479">Metal-binding</keyword>
<evidence type="ECO:0000256" key="5">
    <source>
        <dbReference type="ARBA" id="ARBA00022842"/>
    </source>
</evidence>
<dbReference type="Gene3D" id="1.20.120.920">
    <property type="entry name" value="CRISPR-associated endonuclease Cas1, C-terminal domain"/>
    <property type="match status" value="1"/>
</dbReference>
<evidence type="ECO:0000256" key="2">
    <source>
        <dbReference type="ARBA" id="ARBA00022723"/>
    </source>
</evidence>
<dbReference type="InterPro" id="IPR042206">
    <property type="entry name" value="CRISPR-assoc_Cas1_C"/>
</dbReference>
<dbReference type="CDD" id="cd09634">
    <property type="entry name" value="Cas1_I-II-III"/>
    <property type="match status" value="1"/>
</dbReference>
<keyword evidence="4 10" id="KW-0378">Hydrolase</keyword>
<dbReference type="HAMAP" id="MF_01470">
    <property type="entry name" value="Cas1"/>
    <property type="match status" value="1"/>
</dbReference>
<evidence type="ECO:0000313" key="12">
    <source>
        <dbReference type="Proteomes" id="UP000230790"/>
    </source>
</evidence>
<evidence type="ECO:0000256" key="4">
    <source>
        <dbReference type="ARBA" id="ARBA00022801"/>
    </source>
</evidence>
<dbReference type="EMBL" id="PGTN01000119">
    <property type="protein sequence ID" value="PJF46633.1"/>
    <property type="molecule type" value="Genomic_DNA"/>
</dbReference>
<keyword evidence="3 10" id="KW-0255">Endonuclease</keyword>
<comment type="cofactor">
    <cofactor evidence="10">
        <name>Mg(2+)</name>
        <dbReference type="ChEBI" id="CHEBI:18420"/>
    </cofactor>
    <cofactor evidence="10">
        <name>Mn(2+)</name>
        <dbReference type="ChEBI" id="CHEBI:29035"/>
    </cofactor>
</comment>
<dbReference type="Proteomes" id="UP000230790">
    <property type="component" value="Unassembled WGS sequence"/>
</dbReference>
<protein>
    <recommendedName>
        <fullName evidence="10">CRISPR-associated endonuclease Cas1</fullName>
        <ecNumber evidence="10">3.1.-.-</ecNumber>
    </recommendedName>
</protein>
<dbReference type="Pfam" id="PF01867">
    <property type="entry name" value="Cas_Cas1"/>
    <property type="match status" value="1"/>
</dbReference>
<evidence type="ECO:0000256" key="9">
    <source>
        <dbReference type="ARBA" id="ARBA00038592"/>
    </source>
</evidence>
<evidence type="ECO:0000256" key="6">
    <source>
        <dbReference type="ARBA" id="ARBA00023118"/>
    </source>
</evidence>
<feature type="binding site" evidence="10">
    <location>
        <position position="204"/>
    </location>
    <ligand>
        <name>Mn(2+)</name>
        <dbReference type="ChEBI" id="CHEBI:29035"/>
    </ligand>
</feature>
<evidence type="ECO:0000313" key="11">
    <source>
        <dbReference type="EMBL" id="PJF46633.1"/>
    </source>
</evidence>
<dbReference type="InterPro" id="IPR050646">
    <property type="entry name" value="Cas1"/>
</dbReference>
<dbReference type="Gene3D" id="3.100.10.20">
    <property type="entry name" value="CRISPR-associated endonuclease Cas1, N-terminal domain"/>
    <property type="match status" value="1"/>
</dbReference>
<dbReference type="GO" id="GO:0051607">
    <property type="term" value="P:defense response to virus"/>
    <property type="evidence" value="ECO:0007669"/>
    <property type="project" value="UniProtKB-UniRule"/>
</dbReference>
<gene>
    <name evidence="10 11" type="primary">cas1</name>
    <name evidence="11" type="ORF">CUN48_12800</name>
</gene>